<dbReference type="InterPro" id="IPR013216">
    <property type="entry name" value="Methyltransf_11"/>
</dbReference>
<reference evidence="2 3" key="1">
    <citation type="journal article" date="2019" name="Anaerobe">
        <title>Detection of Robinsoniella peoriensis in multiple bone samples of a trauma patient.</title>
        <authorList>
            <person name="Schrottner P."/>
            <person name="Hartwich K."/>
            <person name="Bunk B."/>
            <person name="Schober I."/>
            <person name="Helbig S."/>
            <person name="Rudolph W.W."/>
            <person name="Gunzer F."/>
        </authorList>
    </citation>
    <scope>NUCLEOTIDE SEQUENCE [LARGE SCALE GENOMIC DNA]</scope>
    <source>
        <strain evidence="2 3">DSM 106044</strain>
    </source>
</reference>
<name>A0A4U8Q8P4_9FIRM</name>
<dbReference type="InterPro" id="IPR029063">
    <property type="entry name" value="SAM-dependent_MTases_sf"/>
</dbReference>
<accession>A0A4U8Q8P4</accession>
<keyword evidence="3" id="KW-1185">Reference proteome</keyword>
<keyword evidence="2" id="KW-0830">Ubiquinone</keyword>
<keyword evidence="2" id="KW-0489">Methyltransferase</keyword>
<proteinExistence type="predicted"/>
<evidence type="ECO:0000313" key="3">
    <source>
        <dbReference type="Proteomes" id="UP000306509"/>
    </source>
</evidence>
<dbReference type="AlphaFoldDB" id="A0A4U8Q8P4"/>
<dbReference type="SUPFAM" id="SSF53335">
    <property type="entry name" value="S-adenosyl-L-methionine-dependent methyltransferases"/>
    <property type="match status" value="1"/>
</dbReference>
<sequence>MLRDTRRSIGSEDSRFDFNTFDCCHIPYKDNSFDLVLANHVLFYCEDIAQVCREVNRVLKDGGTFICSTYGSLHMNEVSQLVSDFDDRIVLSADKLYERFGRENGNEILSPFFSEVLWKSYDDSLLVPDSETLISYVLSCHGNQNQYIVDRFKDFRSFVKKKTTGGFYITKDAGIFICRNI</sequence>
<protein>
    <submittedName>
        <fullName evidence="2">Ubiquinone/menaquinone biosynthesis methyltransferase</fullName>
    </submittedName>
</protein>
<dbReference type="GO" id="GO:0032259">
    <property type="term" value="P:methylation"/>
    <property type="evidence" value="ECO:0007669"/>
    <property type="project" value="UniProtKB-KW"/>
</dbReference>
<dbReference type="Proteomes" id="UP000306509">
    <property type="component" value="Unassembled WGS sequence"/>
</dbReference>
<feature type="domain" description="Methyltransferase type 11" evidence="1">
    <location>
        <begin position="9"/>
        <end position="67"/>
    </location>
</feature>
<dbReference type="GO" id="GO:0008757">
    <property type="term" value="F:S-adenosylmethionine-dependent methyltransferase activity"/>
    <property type="evidence" value="ECO:0007669"/>
    <property type="project" value="InterPro"/>
</dbReference>
<dbReference type="Gene3D" id="3.40.50.150">
    <property type="entry name" value="Vaccinia Virus protein VP39"/>
    <property type="match status" value="1"/>
</dbReference>
<dbReference type="CDD" id="cd02440">
    <property type="entry name" value="AdoMet_MTases"/>
    <property type="match status" value="1"/>
</dbReference>
<dbReference type="EMBL" id="QGQD01000040">
    <property type="protein sequence ID" value="TLD01342.1"/>
    <property type="molecule type" value="Genomic_DNA"/>
</dbReference>
<keyword evidence="2" id="KW-0808">Transferase</keyword>
<comment type="caution">
    <text evidence="2">The sequence shown here is derived from an EMBL/GenBank/DDBJ whole genome shotgun (WGS) entry which is preliminary data.</text>
</comment>
<organism evidence="2 3">
    <name type="scientific">Robinsoniella peoriensis</name>
    <dbReference type="NCBI Taxonomy" id="180332"/>
    <lineage>
        <taxon>Bacteria</taxon>
        <taxon>Bacillati</taxon>
        <taxon>Bacillota</taxon>
        <taxon>Clostridia</taxon>
        <taxon>Lachnospirales</taxon>
        <taxon>Lachnospiraceae</taxon>
        <taxon>Robinsoniella</taxon>
    </lineage>
</organism>
<evidence type="ECO:0000259" key="1">
    <source>
        <dbReference type="Pfam" id="PF08241"/>
    </source>
</evidence>
<gene>
    <name evidence="2" type="ORF">DSM106044_01724</name>
</gene>
<evidence type="ECO:0000313" key="2">
    <source>
        <dbReference type="EMBL" id="TLD01342.1"/>
    </source>
</evidence>
<dbReference type="Pfam" id="PF08241">
    <property type="entry name" value="Methyltransf_11"/>
    <property type="match status" value="1"/>
</dbReference>